<evidence type="ECO:0000313" key="2">
    <source>
        <dbReference type="Proteomes" id="UP000094569"/>
    </source>
</evidence>
<dbReference type="AlphaFoldDB" id="A0A1E3BIE7"/>
<protein>
    <submittedName>
        <fullName evidence="1">Uncharacterized protein</fullName>
    </submittedName>
</protein>
<proteinExistence type="predicted"/>
<evidence type="ECO:0000313" key="1">
    <source>
        <dbReference type="EMBL" id="ODM20719.1"/>
    </source>
</evidence>
<dbReference type="EMBL" id="JXNT01000003">
    <property type="protein sequence ID" value="ODM20719.1"/>
    <property type="molecule type" value="Genomic_DNA"/>
</dbReference>
<sequence>MQLKLRNQRLPRLLYMLISLEPEITQHLRRLGAPLPQIHLWKPAVRINPESPNIHKFTLPKNPCSLMQQRIYKDDWLESLGHEDSGEESEEEENRDDALLQERNKDLQLWLNTI</sequence>
<name>A0A1E3BIE7_ASPCR</name>
<gene>
    <name evidence="1" type="ORF">SI65_03772</name>
</gene>
<dbReference type="VEuPathDB" id="FungiDB:SI65_03772"/>
<comment type="caution">
    <text evidence="1">The sequence shown here is derived from an EMBL/GenBank/DDBJ whole genome shotgun (WGS) entry which is preliminary data.</text>
</comment>
<organism evidence="1 2">
    <name type="scientific">Aspergillus cristatus</name>
    <name type="common">Chinese Fuzhuan brick tea-fermentation fungus</name>
    <name type="synonym">Eurotium cristatum</name>
    <dbReference type="NCBI Taxonomy" id="573508"/>
    <lineage>
        <taxon>Eukaryota</taxon>
        <taxon>Fungi</taxon>
        <taxon>Dikarya</taxon>
        <taxon>Ascomycota</taxon>
        <taxon>Pezizomycotina</taxon>
        <taxon>Eurotiomycetes</taxon>
        <taxon>Eurotiomycetidae</taxon>
        <taxon>Eurotiales</taxon>
        <taxon>Aspergillaceae</taxon>
        <taxon>Aspergillus</taxon>
        <taxon>Aspergillus subgen. Aspergillus</taxon>
    </lineage>
</organism>
<accession>A0A1E3BIE7</accession>
<keyword evidence="2" id="KW-1185">Reference proteome</keyword>
<reference evidence="1 2" key="1">
    <citation type="journal article" date="2016" name="BMC Genomics">
        <title>Comparative genomic and transcriptomic analyses of the Fuzhuan brick tea-fermentation fungus Aspergillus cristatus.</title>
        <authorList>
            <person name="Ge Y."/>
            <person name="Wang Y."/>
            <person name="Liu Y."/>
            <person name="Tan Y."/>
            <person name="Ren X."/>
            <person name="Zhang X."/>
            <person name="Hyde K.D."/>
            <person name="Liu Y."/>
            <person name="Liu Z."/>
        </authorList>
    </citation>
    <scope>NUCLEOTIDE SEQUENCE [LARGE SCALE GENOMIC DNA]</scope>
    <source>
        <strain evidence="1 2">GZAAS20.1005</strain>
    </source>
</reference>
<dbReference type="Proteomes" id="UP000094569">
    <property type="component" value="Unassembled WGS sequence"/>
</dbReference>